<keyword evidence="3 6" id="KW-0378">Hydrolase</keyword>
<dbReference type="GO" id="GO:0046872">
    <property type="term" value="F:metal ion binding"/>
    <property type="evidence" value="ECO:0007669"/>
    <property type="project" value="UniProtKB-KW"/>
</dbReference>
<evidence type="ECO:0000256" key="5">
    <source>
        <dbReference type="ARBA" id="ARBA00023049"/>
    </source>
</evidence>
<comment type="cofactor">
    <cofactor evidence="6">
        <name>Zn(2+)</name>
        <dbReference type="ChEBI" id="CHEBI:29105"/>
    </cofactor>
    <text evidence="6">Binds 1 zinc ion per subunit.</text>
</comment>
<keyword evidence="2" id="KW-0479">Metal-binding</keyword>
<dbReference type="AlphaFoldDB" id="A0A932CNX1"/>
<reference evidence="8" key="1">
    <citation type="submission" date="2020-07" db="EMBL/GenBank/DDBJ databases">
        <title>Huge and variable diversity of episymbiotic CPR bacteria and DPANN archaea in groundwater ecosystems.</title>
        <authorList>
            <person name="He C.Y."/>
            <person name="Keren R."/>
            <person name="Whittaker M."/>
            <person name="Farag I.F."/>
            <person name="Doudna J."/>
            <person name="Cate J.H.D."/>
            <person name="Banfield J.F."/>
        </authorList>
    </citation>
    <scope>NUCLEOTIDE SEQUENCE</scope>
    <source>
        <strain evidence="8">NC_groundwater_672_Ag_B-0.1um_62_36</strain>
    </source>
</reference>
<protein>
    <submittedName>
        <fullName evidence="8">M48 family metalloprotease</fullName>
    </submittedName>
</protein>
<evidence type="ECO:0000256" key="1">
    <source>
        <dbReference type="ARBA" id="ARBA00022670"/>
    </source>
</evidence>
<dbReference type="EMBL" id="JACPRF010000214">
    <property type="protein sequence ID" value="MBI2876619.1"/>
    <property type="molecule type" value="Genomic_DNA"/>
</dbReference>
<sequence length="106" mass="11308">MVSRDPVTLLTALDLDIPKVPVCKYSVGLTNSDAVNAFADGFHVILTSGMMRFAEKDEELALVVGHEIAHNALEHVTQNTVNYLPGPSIRGRGGLRGVVPCGPGRL</sequence>
<proteinExistence type="inferred from homology"/>
<evidence type="ECO:0000256" key="4">
    <source>
        <dbReference type="ARBA" id="ARBA00022833"/>
    </source>
</evidence>
<dbReference type="Proteomes" id="UP000769766">
    <property type="component" value="Unassembled WGS sequence"/>
</dbReference>
<comment type="caution">
    <text evidence="8">The sequence shown here is derived from an EMBL/GenBank/DDBJ whole genome shotgun (WGS) entry which is preliminary data.</text>
</comment>
<dbReference type="GO" id="GO:0004222">
    <property type="term" value="F:metalloendopeptidase activity"/>
    <property type="evidence" value="ECO:0007669"/>
    <property type="project" value="InterPro"/>
</dbReference>
<evidence type="ECO:0000256" key="3">
    <source>
        <dbReference type="ARBA" id="ARBA00022801"/>
    </source>
</evidence>
<dbReference type="Pfam" id="PF01435">
    <property type="entry name" value="Peptidase_M48"/>
    <property type="match status" value="1"/>
</dbReference>
<dbReference type="Gene3D" id="3.30.2010.10">
    <property type="entry name" value="Metalloproteases ('zincins'), catalytic domain"/>
    <property type="match status" value="1"/>
</dbReference>
<organism evidence="8 9">
    <name type="scientific">Tectimicrobiota bacterium</name>
    <dbReference type="NCBI Taxonomy" id="2528274"/>
    <lineage>
        <taxon>Bacteria</taxon>
        <taxon>Pseudomonadati</taxon>
        <taxon>Nitrospinota/Tectimicrobiota group</taxon>
        <taxon>Candidatus Tectimicrobiota</taxon>
    </lineage>
</organism>
<accession>A0A932CNX1</accession>
<evidence type="ECO:0000256" key="2">
    <source>
        <dbReference type="ARBA" id="ARBA00022723"/>
    </source>
</evidence>
<evidence type="ECO:0000313" key="8">
    <source>
        <dbReference type="EMBL" id="MBI2876619.1"/>
    </source>
</evidence>
<evidence type="ECO:0000313" key="9">
    <source>
        <dbReference type="Proteomes" id="UP000769766"/>
    </source>
</evidence>
<name>A0A932CNX1_UNCTE</name>
<dbReference type="InterPro" id="IPR001915">
    <property type="entry name" value="Peptidase_M48"/>
</dbReference>
<gene>
    <name evidence="8" type="ORF">HYY20_07035</name>
</gene>
<keyword evidence="1 6" id="KW-0645">Protease</keyword>
<keyword evidence="5 6" id="KW-0482">Metalloprotease</keyword>
<feature type="domain" description="Peptidase M48" evidence="7">
    <location>
        <begin position="24"/>
        <end position="81"/>
    </location>
</feature>
<comment type="similarity">
    <text evidence="6">Belongs to the peptidase M48 family.</text>
</comment>
<evidence type="ECO:0000259" key="7">
    <source>
        <dbReference type="Pfam" id="PF01435"/>
    </source>
</evidence>
<dbReference type="GO" id="GO:0006508">
    <property type="term" value="P:proteolysis"/>
    <property type="evidence" value="ECO:0007669"/>
    <property type="project" value="UniProtKB-KW"/>
</dbReference>
<keyword evidence="4 6" id="KW-0862">Zinc</keyword>
<evidence type="ECO:0000256" key="6">
    <source>
        <dbReference type="RuleBase" id="RU003983"/>
    </source>
</evidence>